<organism evidence="2 3">
    <name type="scientific">Phaeodactylum tricornutum (strain CCAP 1055/1)</name>
    <dbReference type="NCBI Taxonomy" id="556484"/>
    <lineage>
        <taxon>Eukaryota</taxon>
        <taxon>Sar</taxon>
        <taxon>Stramenopiles</taxon>
        <taxon>Ochrophyta</taxon>
        <taxon>Bacillariophyta</taxon>
        <taxon>Bacillariophyceae</taxon>
        <taxon>Bacillariophycidae</taxon>
        <taxon>Naviculales</taxon>
        <taxon>Phaeodactylaceae</taxon>
        <taxon>Phaeodactylum</taxon>
    </lineage>
</organism>
<dbReference type="HOGENOM" id="CLU_030622_0_0_1"/>
<evidence type="ECO:0000259" key="1">
    <source>
        <dbReference type="PROSITE" id="PS50280"/>
    </source>
</evidence>
<dbReference type="GeneID" id="7200755"/>
<proteinExistence type="predicted"/>
<dbReference type="OrthoDB" id="40564at2759"/>
<dbReference type="InParanoid" id="B7FZJ6"/>
<dbReference type="Gene3D" id="2.170.270.10">
    <property type="entry name" value="SET domain"/>
    <property type="match status" value="1"/>
</dbReference>
<dbReference type="Proteomes" id="UP000000759">
    <property type="component" value="Chromosome 8"/>
</dbReference>
<dbReference type="AlphaFoldDB" id="B7FZJ6"/>
<protein>
    <recommendedName>
        <fullName evidence="1">SET domain-containing protein</fullName>
    </recommendedName>
</protein>
<evidence type="ECO:0000313" key="3">
    <source>
        <dbReference type="Proteomes" id="UP000000759"/>
    </source>
</evidence>
<reference evidence="3" key="2">
    <citation type="submission" date="2008-08" db="EMBL/GenBank/DDBJ databases">
        <authorList>
            <consortium name="Diatom Consortium"/>
            <person name="Grigoriev I."/>
            <person name="Grimwood J."/>
            <person name="Kuo A."/>
            <person name="Otillar R.P."/>
            <person name="Salamov A."/>
            <person name="Detter J.C."/>
            <person name="Lindquist E."/>
            <person name="Shapiro H."/>
            <person name="Lucas S."/>
            <person name="Glavina del Rio T."/>
            <person name="Pitluck S."/>
            <person name="Rokhsar D."/>
            <person name="Bowler C."/>
        </authorList>
    </citation>
    <scope>GENOME REANNOTATION</scope>
    <source>
        <strain evidence="3">CCAP 1055/1</strain>
    </source>
</reference>
<dbReference type="KEGG" id="pti:PHATRDRAFT_45722"/>
<dbReference type="PROSITE" id="PS50280">
    <property type="entry name" value="SET"/>
    <property type="match status" value="1"/>
</dbReference>
<sequence length="725" mass="81501">MSILKSEVVQLTPSLGPYHNDANCNPELVKRSGRRRPRSWIPFTVCILQYSQRNTQKTMRSIERRQCILHRTAGLDTKALCSFVTTAYLLLTVTVGSHAQSHPKQTCTIAYDGTSVCKRSSNDDDIDRQATNAGMIVSSDLSDSTCDLYLAPSTIPGAGVGIFTAVEKQIGDTVGRGDICIPVIDMYWHADGITQPFSDYFWSGDTMGMSHETDSDDVEALCPGLDCAINCHLALVNVEKAVPVYDDFGALHRSRDPGTGAFSPYHNGTTYVSRHIPAGGELFKFYGDHWFQTRPHVFGLIPLSEDYETAEDMNEKMVLLLQRALGTRDGVNVSSGNNLLEDWFGLLQKINAGAFESRTLNALPQSWADATLAAKDTISALHQPSATRDVAWLEKHGRCIDHVEPRTSTIVPQAGRGAFAVRSLLRDQVITTTPLLHVADADFFNLYNVTSMFDENDNEHYQKHVDTVVGSQILLNYCFGHEETTVILCPYGSGINYINHDATLANVKIRWAVDFDVVHDDEVVQSWTVEDLENDTKPRLALDYFATRDIEPGEELLLDYGAVWEEAWREHVDTWQPYNGVVDAISYGSATTMNEVARETPLRTQDEQRFDPYPGNLQIRCHYALKNTINREEAYVFHWRDNDYGYACHILDRFIEDNKDWYTVELELTVDPDAETAVRTERTDVPRSAMQFFPAPGTSDLQLPNAFRHLIGLPDELLPPQWRNL</sequence>
<dbReference type="SUPFAM" id="SSF82199">
    <property type="entry name" value="SET domain"/>
    <property type="match status" value="2"/>
</dbReference>
<evidence type="ECO:0000313" key="2">
    <source>
        <dbReference type="EMBL" id="EEC48349.1"/>
    </source>
</evidence>
<dbReference type="PaxDb" id="2850-Phatr45722"/>
<gene>
    <name evidence="2" type="ORF">PHATRDRAFT_45722</name>
</gene>
<name>B7FZJ6_PHATC</name>
<dbReference type="EMBL" id="CM000611">
    <property type="protein sequence ID" value="EEC48349.1"/>
    <property type="molecule type" value="Genomic_DNA"/>
</dbReference>
<dbReference type="OMA" id="FRHEMIL"/>
<keyword evidence="3" id="KW-1185">Reference proteome</keyword>
<reference evidence="2 3" key="1">
    <citation type="journal article" date="2008" name="Nature">
        <title>The Phaeodactylum genome reveals the evolutionary history of diatom genomes.</title>
        <authorList>
            <person name="Bowler C."/>
            <person name="Allen A.E."/>
            <person name="Badger J.H."/>
            <person name="Grimwood J."/>
            <person name="Jabbari K."/>
            <person name="Kuo A."/>
            <person name="Maheswari U."/>
            <person name="Martens C."/>
            <person name="Maumus F."/>
            <person name="Otillar R.P."/>
            <person name="Rayko E."/>
            <person name="Salamov A."/>
            <person name="Vandepoele K."/>
            <person name="Beszteri B."/>
            <person name="Gruber A."/>
            <person name="Heijde M."/>
            <person name="Katinka M."/>
            <person name="Mock T."/>
            <person name="Valentin K."/>
            <person name="Verret F."/>
            <person name="Berges J.A."/>
            <person name="Brownlee C."/>
            <person name="Cadoret J.P."/>
            <person name="Chiovitti A."/>
            <person name="Choi C.J."/>
            <person name="Coesel S."/>
            <person name="De Martino A."/>
            <person name="Detter J.C."/>
            <person name="Durkin C."/>
            <person name="Falciatore A."/>
            <person name="Fournet J."/>
            <person name="Haruta M."/>
            <person name="Huysman M.J."/>
            <person name="Jenkins B.D."/>
            <person name="Jiroutova K."/>
            <person name="Jorgensen R.E."/>
            <person name="Joubert Y."/>
            <person name="Kaplan A."/>
            <person name="Kroger N."/>
            <person name="Kroth P.G."/>
            <person name="La Roche J."/>
            <person name="Lindquist E."/>
            <person name="Lommer M."/>
            <person name="Martin-Jezequel V."/>
            <person name="Lopez P.J."/>
            <person name="Lucas S."/>
            <person name="Mangogna M."/>
            <person name="McGinnis K."/>
            <person name="Medlin L.K."/>
            <person name="Montsant A."/>
            <person name="Oudot-Le Secq M.P."/>
            <person name="Napoli C."/>
            <person name="Obornik M."/>
            <person name="Parker M.S."/>
            <person name="Petit J.L."/>
            <person name="Porcel B.M."/>
            <person name="Poulsen N."/>
            <person name="Robison M."/>
            <person name="Rychlewski L."/>
            <person name="Rynearson T.A."/>
            <person name="Schmutz J."/>
            <person name="Shapiro H."/>
            <person name="Siaut M."/>
            <person name="Stanley M."/>
            <person name="Sussman M.R."/>
            <person name="Taylor A.R."/>
            <person name="Vardi A."/>
            <person name="von Dassow P."/>
            <person name="Vyverman W."/>
            <person name="Willis A."/>
            <person name="Wyrwicz L.S."/>
            <person name="Rokhsar D.S."/>
            <person name="Weissenbach J."/>
            <person name="Armbrust E.V."/>
            <person name="Green B.R."/>
            <person name="Van de Peer Y."/>
            <person name="Grigoriev I.V."/>
        </authorList>
    </citation>
    <scope>NUCLEOTIDE SEQUENCE [LARGE SCALE GENOMIC DNA]</scope>
    <source>
        <strain evidence="2 3">CCAP 1055/1</strain>
    </source>
</reference>
<dbReference type="eggNOG" id="ENOG502SHTT">
    <property type="taxonomic scope" value="Eukaryota"/>
</dbReference>
<feature type="domain" description="SET" evidence="1">
    <location>
        <begin position="401"/>
        <end position="561"/>
    </location>
</feature>
<accession>B7FZJ6</accession>
<dbReference type="InterPro" id="IPR046341">
    <property type="entry name" value="SET_dom_sf"/>
</dbReference>
<dbReference type="InterPro" id="IPR001214">
    <property type="entry name" value="SET_dom"/>
</dbReference>
<dbReference type="RefSeq" id="XP_002180158.1">
    <property type="nucleotide sequence ID" value="XM_002180122.1"/>
</dbReference>
<dbReference type="Pfam" id="PF00856">
    <property type="entry name" value="SET"/>
    <property type="match status" value="1"/>
</dbReference>